<dbReference type="AlphaFoldDB" id="A0A1B1Y360"/>
<evidence type="ECO:0000313" key="2">
    <source>
        <dbReference type="Proteomes" id="UP000092967"/>
    </source>
</evidence>
<dbReference type="Proteomes" id="UP000092967">
    <property type="component" value="Chromosome"/>
</dbReference>
<dbReference type="OrthoDB" id="908824at2"/>
<keyword evidence="2" id="KW-1185">Reference proteome</keyword>
<proteinExistence type="predicted"/>
<dbReference type="EMBL" id="CP014224">
    <property type="protein sequence ID" value="ANW95204.1"/>
    <property type="molecule type" value="Genomic_DNA"/>
</dbReference>
<name>A0A1B1Y360_9FLAO</name>
<dbReference type="RefSeq" id="WP_068824309.1">
    <property type="nucleotide sequence ID" value="NZ_CP014224.1"/>
</dbReference>
<reference evidence="1 2" key="1">
    <citation type="submission" date="2016-02" db="EMBL/GenBank/DDBJ databases">
        <authorList>
            <person name="Wen L."/>
            <person name="He K."/>
            <person name="Yang H."/>
        </authorList>
    </citation>
    <scope>NUCLEOTIDE SEQUENCE [LARGE SCALE GENOMIC DNA]</scope>
    <source>
        <strain evidence="1 2">CZ1127</strain>
    </source>
</reference>
<dbReference type="STRING" id="1790137.AXE80_02405"/>
<sequence length="981" mass="112565">MMFVFSCLSVSAQEKDKTEEEDTFYFSNSGQFLGTRLLKKKIKIKKGEIVTNVLQVFNRNPSSATAFYLDILTPKGWTPIINPREIHRVTPKDTISVPIILIPTKGQNTISETNINLFVVDLNGSQLANDYFTVEAIRKNGWTIQTDKQTQYLKNGETNTRFKYSITNTGNHDQDIYIQYKTPKNNILIKDTLQEPIETSETITLKPKESSSKKLLVEIIKKEERNQKQISVNSYDPDKSEKRISHDVFIQTKEPRYISGNSVTRNSKVSFVKVPNQIVADKYGYSTLPLIVDLNVQNILHNRSYATLNLRGSKELSPTSQIAYSTQFSYASNILTNDVIKNAPWYVGYFDDRKSIEVGQISGNVFGLQASGYGARASYQATPSHGVSAFYIRPNTFFHQQKRNESYGGEYRFNFRNLFASKFGVGRNINEAYDRITNIAYVQPHFQLFKKHRFSFLGSYSSQTNNNNPNANKTGYVYGANYSSHLFNKKWKPFISYRTNTKGYGNSNYVRTLINHRSSFTINKRLETVVTNSLQQYENYSTITDDLITYQKIITNNIALSQHIRNNNIQVGGYYHYYNTYNTPRYERGASLRHSTSNYNHNFLSSTYIRAGYNKTTEPFAPNYFNLELSSFLRYKTWTFSNRYFYGTNSLSSALNPSAFVTPQNFRSSIQNQYTFKNKRLVMENSLIYNYSNLSSKSSAGLYNNIFFFAKHGFRYNLQANLNYSSSTYQVTSLNSQGLSLPPIQDRSISQLTFNISFGLRKEFGIPVPFLKNKKTDLNFIAFYDLNGNGVKERSETPINNVVIKVGEHEVITDPNGEASVKKIFKGAYKVDIIPLEEINGWFPNINTESPVEFKEKTIYIPFSRGVKLVGDVILDRQEIANAENKKTDLSRIKITASGKTVEGRDKTFETLTDKDGHFEFYLANGTYTLTLDESILDGNLRLMRNNIPITLKNTQNSVYTAFYIKEKRREVKIIDFTNRN</sequence>
<accession>A0A1B1Y360</accession>
<protein>
    <recommendedName>
        <fullName evidence="3">SD-repeat containing protein B domain-containing protein</fullName>
    </recommendedName>
</protein>
<gene>
    <name evidence="1" type="ORF">AXE80_02405</name>
</gene>
<dbReference type="KEGG" id="wfu:AXE80_02405"/>
<organism evidence="1 2">
    <name type="scientific">Wenyingzhuangia fucanilytica</name>
    <dbReference type="NCBI Taxonomy" id="1790137"/>
    <lineage>
        <taxon>Bacteria</taxon>
        <taxon>Pseudomonadati</taxon>
        <taxon>Bacteroidota</taxon>
        <taxon>Flavobacteriia</taxon>
        <taxon>Flavobacteriales</taxon>
        <taxon>Flavobacteriaceae</taxon>
        <taxon>Wenyingzhuangia</taxon>
    </lineage>
</organism>
<evidence type="ECO:0008006" key="3">
    <source>
        <dbReference type="Google" id="ProtNLM"/>
    </source>
</evidence>
<evidence type="ECO:0000313" key="1">
    <source>
        <dbReference type="EMBL" id="ANW95204.1"/>
    </source>
</evidence>